<dbReference type="Gene3D" id="1.20.120.450">
    <property type="entry name" value="dinb family like domain"/>
    <property type="match status" value="1"/>
</dbReference>
<dbReference type="AlphaFoldDB" id="A0AB38PCD8"/>
<reference evidence="1 2" key="1">
    <citation type="submission" date="2019-07" db="EMBL/GenBank/DDBJ databases">
        <title>Genome Sequencing and Assembly of Staphylococcus haemolyticus SDA2.</title>
        <authorList>
            <person name="Emmons C.B."/>
            <person name="Park C."/>
            <person name="Sevigny J.L."/>
            <person name="Andam C."/>
        </authorList>
    </citation>
    <scope>NUCLEOTIDE SEQUENCE [LARGE SCALE GENOMIC DNA]</scope>
    <source>
        <strain evidence="1 2">SDA2</strain>
    </source>
</reference>
<evidence type="ECO:0000313" key="1">
    <source>
        <dbReference type="EMBL" id="TRL76962.1"/>
    </source>
</evidence>
<protein>
    <submittedName>
        <fullName evidence="1">ClbS/DfsB family four-helix bundle protein</fullName>
    </submittedName>
</protein>
<accession>A0AB38PCD8</accession>
<dbReference type="PANTHER" id="PTHR40658">
    <property type="match status" value="1"/>
</dbReference>
<dbReference type="PIRSF" id="PIRSF031551">
    <property type="entry name" value="DUF1706"/>
    <property type="match status" value="1"/>
</dbReference>
<sequence length="170" mass="20118">MQTYSNKDDLIFEISKRAELFINEFSDVSESDKDVYKIGVDRTPAQMIAYQLGWLNLIQSWENDNKNNIPVVTPSPDYKWNNLGGLYQEFYKTYSNYTLEQLINQFNKEVDSIIDLIKSLDNETLFESGKRQWASSTPSKWPVWKWIHINTVAPFKSFRTKIRKWKTTEI</sequence>
<dbReference type="PANTHER" id="PTHR40658:SF3">
    <property type="entry name" value="CLBS_DFSB FAMILY FOUR-HELIX BUNDLE PROTEIN"/>
    <property type="match status" value="1"/>
</dbReference>
<proteinExistence type="predicted"/>
<dbReference type="Pfam" id="PF08020">
    <property type="entry name" value="DUF1706"/>
    <property type="match status" value="1"/>
</dbReference>
<evidence type="ECO:0000313" key="2">
    <source>
        <dbReference type="Proteomes" id="UP000316594"/>
    </source>
</evidence>
<dbReference type="RefSeq" id="WP_107611693.1">
    <property type="nucleotide sequence ID" value="NZ_CP142094.1"/>
</dbReference>
<comment type="caution">
    <text evidence="1">The sequence shown here is derived from an EMBL/GenBank/DDBJ whole genome shotgun (WGS) entry which is preliminary data.</text>
</comment>
<organism evidence="1 2">
    <name type="scientific">Staphylococcus haemolyticus</name>
    <dbReference type="NCBI Taxonomy" id="1283"/>
    <lineage>
        <taxon>Bacteria</taxon>
        <taxon>Bacillati</taxon>
        <taxon>Bacillota</taxon>
        <taxon>Bacilli</taxon>
        <taxon>Bacillales</taxon>
        <taxon>Staphylococcaceae</taxon>
        <taxon>Staphylococcus</taxon>
    </lineage>
</organism>
<gene>
    <name evidence="1" type="ORF">FNL11_08940</name>
</gene>
<dbReference type="InterPro" id="IPR012550">
    <property type="entry name" value="DUF1706"/>
</dbReference>
<dbReference type="Proteomes" id="UP000316594">
    <property type="component" value="Unassembled WGS sequence"/>
</dbReference>
<dbReference type="InterPro" id="IPR034660">
    <property type="entry name" value="DinB/YfiT-like"/>
</dbReference>
<dbReference type="EMBL" id="VJMP01000007">
    <property type="protein sequence ID" value="TRL76962.1"/>
    <property type="molecule type" value="Genomic_DNA"/>
</dbReference>
<name>A0AB38PCD8_STAHA</name>